<feature type="compositionally biased region" description="Polar residues" evidence="5">
    <location>
        <begin position="271"/>
        <end position="284"/>
    </location>
</feature>
<name>A0AA39W291_ACESA</name>
<feature type="compositionally biased region" description="Basic and acidic residues" evidence="5">
    <location>
        <begin position="734"/>
        <end position="745"/>
    </location>
</feature>
<dbReference type="EMBL" id="JAUESC010000003">
    <property type="protein sequence ID" value="KAK0601165.1"/>
    <property type="molecule type" value="Genomic_DNA"/>
</dbReference>
<dbReference type="GO" id="GO:0003735">
    <property type="term" value="F:structural constituent of ribosome"/>
    <property type="evidence" value="ECO:0007669"/>
    <property type="project" value="InterPro"/>
</dbReference>
<dbReference type="CDD" id="cd06257">
    <property type="entry name" value="DnaJ"/>
    <property type="match status" value="1"/>
</dbReference>
<feature type="region of interest" description="Disordered" evidence="5">
    <location>
        <begin position="137"/>
        <end position="190"/>
    </location>
</feature>
<keyword evidence="3" id="KW-0689">Ribosomal protein</keyword>
<dbReference type="InterPro" id="IPR056988">
    <property type="entry name" value="Zn_ribbon_pln"/>
</dbReference>
<feature type="compositionally biased region" description="Polar residues" evidence="5">
    <location>
        <begin position="392"/>
        <end position="402"/>
    </location>
</feature>
<evidence type="ECO:0000256" key="2">
    <source>
        <dbReference type="ARBA" id="ARBA00022679"/>
    </source>
</evidence>
<reference evidence="7" key="1">
    <citation type="journal article" date="2022" name="Plant J.">
        <title>Strategies of tolerance reflected in two North American maple genomes.</title>
        <authorList>
            <person name="McEvoy S.L."/>
            <person name="Sezen U.U."/>
            <person name="Trouern-Trend A."/>
            <person name="McMahon S.M."/>
            <person name="Schaberg P.G."/>
            <person name="Yang J."/>
            <person name="Wegrzyn J.L."/>
            <person name="Swenson N.G."/>
        </authorList>
    </citation>
    <scope>NUCLEOTIDE SEQUENCE</scope>
    <source>
        <strain evidence="7">NS2018</strain>
    </source>
</reference>
<evidence type="ECO:0000256" key="3">
    <source>
        <dbReference type="ARBA" id="ARBA00022980"/>
    </source>
</evidence>
<comment type="caution">
    <text evidence="7">The sequence shown here is derived from an EMBL/GenBank/DDBJ whole genome shotgun (WGS) entry which is preliminary data.</text>
</comment>
<evidence type="ECO:0000256" key="1">
    <source>
        <dbReference type="ARBA" id="ARBA00007116"/>
    </source>
</evidence>
<evidence type="ECO:0000256" key="4">
    <source>
        <dbReference type="ARBA" id="ARBA00023274"/>
    </source>
</evidence>
<dbReference type="CDD" id="cd03784">
    <property type="entry name" value="GT1_Gtf-like"/>
    <property type="match status" value="1"/>
</dbReference>
<organism evidence="7 8">
    <name type="scientific">Acer saccharum</name>
    <name type="common">Sugar maple</name>
    <dbReference type="NCBI Taxonomy" id="4024"/>
    <lineage>
        <taxon>Eukaryota</taxon>
        <taxon>Viridiplantae</taxon>
        <taxon>Streptophyta</taxon>
        <taxon>Embryophyta</taxon>
        <taxon>Tracheophyta</taxon>
        <taxon>Spermatophyta</taxon>
        <taxon>Magnoliopsida</taxon>
        <taxon>eudicotyledons</taxon>
        <taxon>Gunneridae</taxon>
        <taxon>Pentapetalae</taxon>
        <taxon>rosids</taxon>
        <taxon>malvids</taxon>
        <taxon>Sapindales</taxon>
        <taxon>Sapindaceae</taxon>
        <taxon>Hippocastanoideae</taxon>
        <taxon>Acereae</taxon>
        <taxon>Acer</taxon>
    </lineage>
</organism>
<dbReference type="InterPro" id="IPR057268">
    <property type="entry name" value="Ribosomal_L18"/>
</dbReference>
<comment type="similarity">
    <text evidence="1">Belongs to the universal ribosomal protein uL18 family.</text>
</comment>
<dbReference type="PROSITE" id="PS50076">
    <property type="entry name" value="DNAJ_2"/>
    <property type="match status" value="1"/>
</dbReference>
<dbReference type="InterPro" id="IPR002213">
    <property type="entry name" value="UDP_glucos_trans"/>
</dbReference>
<dbReference type="InterPro" id="IPR036869">
    <property type="entry name" value="J_dom_sf"/>
</dbReference>
<gene>
    <name evidence="7" type="ORF">LWI29_021809</name>
</gene>
<feature type="region of interest" description="Disordered" evidence="5">
    <location>
        <begin position="242"/>
        <end position="413"/>
    </location>
</feature>
<evidence type="ECO:0000256" key="5">
    <source>
        <dbReference type="SAM" id="MobiDB-lite"/>
    </source>
</evidence>
<dbReference type="Pfam" id="PF23551">
    <property type="entry name" value="Zn_ribbon_20"/>
    <property type="match status" value="1"/>
</dbReference>
<feature type="compositionally biased region" description="Basic and acidic residues" evidence="5">
    <location>
        <begin position="638"/>
        <end position="657"/>
    </location>
</feature>
<dbReference type="Pfam" id="PF00226">
    <property type="entry name" value="DnaJ"/>
    <property type="match status" value="1"/>
</dbReference>
<feature type="compositionally biased region" description="Polar residues" evidence="5">
    <location>
        <begin position="816"/>
        <end position="836"/>
    </location>
</feature>
<dbReference type="Pfam" id="PF11926">
    <property type="entry name" value="DUF3444"/>
    <property type="match status" value="2"/>
</dbReference>
<dbReference type="SUPFAM" id="SSF53756">
    <property type="entry name" value="UDP-Glycosyltransferase/glycogen phosphorylase"/>
    <property type="match status" value="1"/>
</dbReference>
<dbReference type="GO" id="GO:0005840">
    <property type="term" value="C:ribosome"/>
    <property type="evidence" value="ECO:0007669"/>
    <property type="project" value="UniProtKB-KW"/>
</dbReference>
<dbReference type="GO" id="GO:1990904">
    <property type="term" value="C:ribonucleoprotein complex"/>
    <property type="evidence" value="ECO:0007669"/>
    <property type="project" value="UniProtKB-KW"/>
</dbReference>
<feature type="compositionally biased region" description="Polar residues" evidence="5">
    <location>
        <begin position="245"/>
        <end position="254"/>
    </location>
</feature>
<dbReference type="FunFam" id="3.30.420.100:FF:000004">
    <property type="entry name" value="50S ribosomal protein L18"/>
    <property type="match status" value="1"/>
</dbReference>
<evidence type="ECO:0000313" key="7">
    <source>
        <dbReference type="EMBL" id="KAK0601165.1"/>
    </source>
</evidence>
<dbReference type="InterPro" id="IPR001623">
    <property type="entry name" value="DnaJ_domain"/>
</dbReference>
<sequence length="1615" mass="181201">MECNKEEAVRAKEIAEKRMQDGDFSGAQKIARKAQQLFPGLDNVSQLLTVCEVHCAAQDKMLGSDKNWYTILQIERSADEMTIKKQYRKLALMLHPDKNKYPGAEAAFKLIGEANRVLSDKGKRSVYDLKFRATAGTFAPKPQPQQSQRNSFRKQQGAASNFQSGPHLRHGAATNVPKPPHMQFPGAHPSQNADKTTFWTLCASCGIRYQYHRTHVNKVLRCQSCQQSFTAYDLGSRGISPGHPWNQSLNQNGVPNPVFRNGFPNPGPSKVPSQSNRGKPSTMAQEKVDGRMKGKEGVRMHRPDVANGKEGVGKPKPDGGKPRECGTSRSADKKRKRKSEGESSESFEAGNGDEDDDGLNTGHPTRRSSRQKQNVSYSENKNEDDDFVNPAKWSNGSKPSNASEEEVKELDPELLKYPDPEFSDFDKDRAEKCFSVNQVWAIYDTCDGMPRYYARIKKVFSPGFKLQITWLEPDPDDEGENDWCDVDLPVACGKFTNGRSEGNEDLLMFSHQVSFIRGAGRNSCLIYPKRGETWALFRDWDIKWSDNPEEHQPPYQYEFVEVLTDFTANLGIGVAYLGKVKGFVGVFQRIAKNGVLSFNIAPGELYRFSHRIPSFRMTGKERDGVPEGSFELDPASLPHDKPSDVGDHKMDNRKVDTEPSGSCQRSSQGNMKSKLDSMKSGTPKKHESDPNRENSARKKRNKVEASECTRKDGKEDIRKYFIPSQPKGSTTYPADERTPKKHEETDFAMDALRLRKSPRDLSKKSNQVNASQPTTQEDANKHLDAKKNEKHNSVPQSKESASLGVSDGKMHLPVRNGSSTNIMETSDSPALPTTSRQVTEAEFYDFKLDKSEEKFELEQIWALYSDSDAMPKSYAQVKLIDSTPDFRLHVALLEASSPPKDASRPVCCGTFKLRNGKLKVLPRSAFSHQLKVKPIGRNRFEVYPQKGEVWALYRYWNSESSDRDKGECEIVEVLEDSDQCIKVAVLMRVNGAKVLYRAPRSQRSKPGFMEIQKDDVTRFSHQIPALQLTGEKENQFRGYWNLDPLAIPGQGHVIPLMELSVSLAKHGIKITFVNSESAHKLLVNASPDTKDDDIALVSIPDGDQPEILKQVIENINATDSDNKITCVLADPGLSWAMEVADEMKIRRAILSPFAATLFVLKSSIPKLIQDGIIGEDGTPTKKKTIRLSPTMPAIETSHFSWICYSNSELRKFLFFEYALRCNKSMKLADKILCNSNYDLEPAAFEMNPKILPIGPLMTSNQTGSFWVEDSSCLKWLDQQATKSVIYVAFGSTTTFDQAQFQEFAMALELCNRPFIWVVRPGFVEKPTEAYPEGFEERVRGFNRDEGGLNIARQEIQNKLEELLGNEKYRANALDLKEKLRNSIKQVLIFFSHSLLCGYNNGVQLEPVSSGGIAQQVKNNLWFLGENMLKQVLGKVLNKGIGGANGGERILRPCLYIPTSSLHQGQVHCAPRSFFGVEDFLDDDNSRPYTYQKGKKSKNPTKHISFKNRTGAYMEPFTLDVFISKRFVSASITHRVTSKQVAVAGTNSKDIKAALKSRSDIPACLAIGRILADRAREADVYTASYTPRERDKFEGKIRAVVQSIIDNGIDVKVYLD</sequence>
<feature type="compositionally biased region" description="Basic and acidic residues" evidence="5">
    <location>
        <begin position="311"/>
        <end position="326"/>
    </location>
</feature>
<reference evidence="7" key="2">
    <citation type="submission" date="2023-06" db="EMBL/GenBank/DDBJ databases">
        <authorList>
            <person name="Swenson N.G."/>
            <person name="Wegrzyn J.L."/>
            <person name="Mcevoy S.L."/>
        </authorList>
    </citation>
    <scope>NUCLEOTIDE SEQUENCE</scope>
    <source>
        <strain evidence="7">NS2018</strain>
        <tissue evidence="7">Leaf</tissue>
    </source>
</reference>
<dbReference type="PRINTS" id="PR00625">
    <property type="entry name" value="JDOMAIN"/>
</dbReference>
<dbReference type="InterPro" id="IPR024593">
    <property type="entry name" value="DUF3444"/>
</dbReference>
<accession>A0AA39W291</accession>
<dbReference type="FunFam" id="3.40.50.2000:FF:000108">
    <property type="entry name" value="UDP-glycosyltransferase 83A1"/>
    <property type="match status" value="1"/>
</dbReference>
<feature type="compositionally biased region" description="Basic and acidic residues" evidence="5">
    <location>
        <begin position="778"/>
        <end position="792"/>
    </location>
</feature>
<evidence type="ECO:0000259" key="6">
    <source>
        <dbReference type="PROSITE" id="PS50076"/>
    </source>
</evidence>
<dbReference type="GO" id="GO:0006412">
    <property type="term" value="P:translation"/>
    <property type="evidence" value="ECO:0007669"/>
    <property type="project" value="InterPro"/>
</dbReference>
<feature type="compositionally biased region" description="Basic and acidic residues" evidence="5">
    <location>
        <begin position="286"/>
        <end position="304"/>
    </location>
</feature>
<keyword evidence="2" id="KW-0808">Transferase</keyword>
<dbReference type="Gene3D" id="3.40.50.2000">
    <property type="entry name" value="Glycogen Phosphorylase B"/>
    <property type="match status" value="2"/>
</dbReference>
<dbReference type="Gene3D" id="1.10.287.110">
    <property type="entry name" value="DnaJ domain"/>
    <property type="match status" value="1"/>
</dbReference>
<feature type="domain" description="J" evidence="6">
    <location>
        <begin position="67"/>
        <end position="131"/>
    </location>
</feature>
<feature type="compositionally biased region" description="Polar residues" evidence="5">
    <location>
        <begin position="764"/>
        <end position="777"/>
    </location>
</feature>
<dbReference type="Gene3D" id="3.30.420.100">
    <property type="match status" value="1"/>
</dbReference>
<feature type="compositionally biased region" description="Polar residues" evidence="5">
    <location>
        <begin position="659"/>
        <end position="671"/>
    </location>
</feature>
<dbReference type="Pfam" id="PF00861">
    <property type="entry name" value="Ribosomal_L18p"/>
    <property type="match status" value="1"/>
</dbReference>
<dbReference type="PANTHER" id="PTHR45089">
    <property type="entry name" value="DNAJ HEAT SHOCK AMINO-TERMINAL DOMAIN PROTEIN-RELATED"/>
    <property type="match status" value="1"/>
</dbReference>
<keyword evidence="4" id="KW-0687">Ribonucleoprotein</keyword>
<protein>
    <recommendedName>
        <fullName evidence="6">J domain-containing protein</fullName>
    </recommendedName>
</protein>
<feature type="region of interest" description="Disordered" evidence="5">
    <location>
        <begin position="618"/>
        <end position="836"/>
    </location>
</feature>
<dbReference type="CDD" id="cd00432">
    <property type="entry name" value="Ribosomal_L18_L5e"/>
    <property type="match status" value="1"/>
</dbReference>
<dbReference type="Proteomes" id="UP001168877">
    <property type="component" value="Unassembled WGS sequence"/>
</dbReference>
<feature type="compositionally biased region" description="Basic and acidic residues" evidence="5">
    <location>
        <begin position="684"/>
        <end position="719"/>
    </location>
</feature>
<keyword evidence="8" id="KW-1185">Reference proteome</keyword>
<dbReference type="SUPFAM" id="SSF53137">
    <property type="entry name" value="Translational machinery components"/>
    <property type="match status" value="1"/>
</dbReference>
<dbReference type="PANTHER" id="PTHR45089:SF42">
    <property type="entry name" value="J DOMAIN-CONTAINING PROTEIN"/>
    <property type="match status" value="1"/>
</dbReference>
<dbReference type="SUPFAM" id="SSF46565">
    <property type="entry name" value="Chaperone J-domain"/>
    <property type="match status" value="1"/>
</dbReference>
<dbReference type="GO" id="GO:0008194">
    <property type="term" value="F:UDP-glycosyltransferase activity"/>
    <property type="evidence" value="ECO:0007669"/>
    <property type="project" value="InterPro"/>
</dbReference>
<proteinExistence type="inferred from homology"/>
<feature type="compositionally biased region" description="Polar residues" evidence="5">
    <location>
        <begin position="144"/>
        <end position="164"/>
    </location>
</feature>
<evidence type="ECO:0000313" key="8">
    <source>
        <dbReference type="Proteomes" id="UP001168877"/>
    </source>
</evidence>
<dbReference type="SMART" id="SM00271">
    <property type="entry name" value="DnaJ"/>
    <property type="match status" value="1"/>
</dbReference>
<dbReference type="InterPro" id="IPR005484">
    <property type="entry name" value="Ribosomal_uL18_bac/plant/anim"/>
</dbReference>